<dbReference type="PROSITE" id="PS50055">
    <property type="entry name" value="TYR_PHOSPHATASE_PTP"/>
    <property type="match status" value="1"/>
</dbReference>
<dbReference type="InterPro" id="IPR000242">
    <property type="entry name" value="PTP_cat"/>
</dbReference>
<feature type="domain" description="Tyrosine-protein phosphatase" evidence="3">
    <location>
        <begin position="13"/>
        <end position="110"/>
    </location>
</feature>
<comment type="subcellular location">
    <subcellularLocation>
        <location evidence="1">Nucleus</location>
    </subcellularLocation>
</comment>
<keyword evidence="4" id="KW-0472">Membrane</keyword>
<name>Q86QP8_CHAVR</name>
<organism evidence="4">
    <name type="scientific">Chaetopterus variopedatus</name>
    <name type="common">Parchment tube worm</name>
    <name type="synonym">Tricoelia variopedata</name>
    <dbReference type="NCBI Taxonomy" id="34590"/>
    <lineage>
        <taxon>Eukaryota</taxon>
        <taxon>Metazoa</taxon>
        <taxon>Spiralia</taxon>
        <taxon>Lophotrochozoa</taxon>
        <taxon>Annelida</taxon>
        <taxon>Polychaeta</taxon>
        <taxon>Sedentaria</taxon>
        <taxon>Chaetopteridae</taxon>
        <taxon>Chaetopterus</taxon>
    </lineage>
</organism>
<dbReference type="GO" id="GO:0004725">
    <property type="term" value="F:protein tyrosine phosphatase activity"/>
    <property type="evidence" value="ECO:0007669"/>
    <property type="project" value="InterPro"/>
</dbReference>
<dbReference type="PANTHER" id="PTHR46900">
    <property type="entry name" value="TYROSINE-PROTEIN PHOSPHATASE NON-RECEPTOR TYPE 13"/>
    <property type="match status" value="1"/>
</dbReference>
<dbReference type="PANTHER" id="PTHR46900:SF2">
    <property type="entry name" value="TYROSINE-PROTEIN PHOSPHATASE NON-RECEPTOR TYPE 13"/>
    <property type="match status" value="1"/>
</dbReference>
<feature type="non-terminal residue" evidence="4">
    <location>
        <position position="1"/>
    </location>
</feature>
<proteinExistence type="evidence at transcript level"/>
<evidence type="ECO:0000313" key="4">
    <source>
        <dbReference type="EMBL" id="AAO17578.1"/>
    </source>
</evidence>
<dbReference type="Gene3D" id="3.90.190.10">
    <property type="entry name" value="Protein tyrosine phosphatase superfamily"/>
    <property type="match status" value="1"/>
</dbReference>
<dbReference type="InterPro" id="IPR029021">
    <property type="entry name" value="Prot-tyrosine_phosphatase-like"/>
</dbReference>
<evidence type="ECO:0000256" key="1">
    <source>
        <dbReference type="ARBA" id="ARBA00004123"/>
    </source>
</evidence>
<protein>
    <submittedName>
        <fullName evidence="4">Nontransmembrane protein tyrosine phosphatase 7</fullName>
    </submittedName>
</protein>
<evidence type="ECO:0000256" key="2">
    <source>
        <dbReference type="ARBA" id="ARBA00023242"/>
    </source>
</evidence>
<dbReference type="AlphaFoldDB" id="Q86QP8"/>
<keyword evidence="2" id="KW-0539">Nucleus</keyword>
<sequence length="110" mass="12856">NSPFRISAHGLGQDARVISMLTLDVENMKVKCHQYWPKTIDAPITVENRYEVRLTHVEKLSHFLIRHITIEDLETGEPRKIVQLNFTRWPRPWHTVLRPPPASSIYGFNV</sequence>
<keyword evidence="4" id="KW-0812">Transmembrane</keyword>
<dbReference type="EMBL" id="AY174172">
    <property type="protein sequence ID" value="AAO17578.1"/>
    <property type="molecule type" value="mRNA"/>
</dbReference>
<dbReference type="Pfam" id="PF00102">
    <property type="entry name" value="Y_phosphatase"/>
    <property type="match status" value="1"/>
</dbReference>
<dbReference type="GO" id="GO:0005634">
    <property type="term" value="C:nucleus"/>
    <property type="evidence" value="ECO:0007669"/>
    <property type="project" value="UniProtKB-SubCell"/>
</dbReference>
<dbReference type="InterPro" id="IPR052074">
    <property type="entry name" value="NonRcpt_TyrProt_Phosphatase"/>
</dbReference>
<dbReference type="SUPFAM" id="SSF52799">
    <property type="entry name" value="(Phosphotyrosine protein) phosphatases II"/>
    <property type="match status" value="1"/>
</dbReference>
<accession>Q86QP8</accession>
<evidence type="ECO:0000259" key="3">
    <source>
        <dbReference type="PROSITE" id="PS50055"/>
    </source>
</evidence>
<reference evidence="4" key="1">
    <citation type="journal article" date="2003" name="Dev. Growth Differ.">
        <title>Protein tyrosine phosphatases in Chaetopterus egg activation.</title>
        <authorList>
            <person name="Hinton S.D."/>
            <person name="Yang D."/>
            <person name="Eckberg W.R."/>
        </authorList>
    </citation>
    <scope>NUCLEOTIDE SEQUENCE</scope>
</reference>